<dbReference type="STRING" id="563192.HMPREF0179_00528"/>
<dbReference type="InterPro" id="IPR025662">
    <property type="entry name" value="Sigma_54_int_dom_ATP-bd_1"/>
</dbReference>
<keyword evidence="1" id="KW-0547">Nucleotide-binding</keyword>
<feature type="domain" description="Sigma-54 factor interaction" evidence="4">
    <location>
        <begin position="190"/>
        <end position="419"/>
    </location>
</feature>
<dbReference type="Proteomes" id="UP000006034">
    <property type="component" value="Unassembled WGS sequence"/>
</dbReference>
<dbReference type="PANTHER" id="PTHR32071:SF117">
    <property type="entry name" value="PTS-DEPENDENT DIHYDROXYACETONE KINASE OPERON REGULATORY PROTEIN-RELATED"/>
    <property type="match status" value="1"/>
</dbReference>
<dbReference type="Pfam" id="PF00158">
    <property type="entry name" value="Sigma54_activat"/>
    <property type="match status" value="1"/>
</dbReference>
<name>E5Y2W7_BILW3</name>
<dbReference type="SMART" id="SM00382">
    <property type="entry name" value="AAA"/>
    <property type="match status" value="1"/>
</dbReference>
<dbReference type="GO" id="GO:0005524">
    <property type="term" value="F:ATP binding"/>
    <property type="evidence" value="ECO:0007669"/>
    <property type="project" value="UniProtKB-KW"/>
</dbReference>
<dbReference type="EMBL" id="ADCP02000002">
    <property type="protein sequence ID" value="EFV45654.2"/>
    <property type="molecule type" value="Genomic_DNA"/>
</dbReference>
<dbReference type="InterPro" id="IPR025943">
    <property type="entry name" value="Sigma_54_int_dom_ATP-bd_2"/>
</dbReference>
<reference evidence="5 6" key="1">
    <citation type="submission" date="2010-10" db="EMBL/GenBank/DDBJ databases">
        <authorList>
            <consortium name="The Broad Institute Genome Sequencing Platform"/>
            <person name="Ward D."/>
            <person name="Earl A."/>
            <person name="Feldgarden M."/>
            <person name="Young S.K."/>
            <person name="Gargeya S."/>
            <person name="Zeng Q."/>
            <person name="Alvarado L."/>
            <person name="Berlin A."/>
            <person name="Bochicchio J."/>
            <person name="Chapman S.B."/>
            <person name="Chen Z."/>
            <person name="Freedman E."/>
            <person name="Gellesch M."/>
            <person name="Goldberg J."/>
            <person name="Griggs A."/>
            <person name="Gujja S."/>
            <person name="Heilman E."/>
            <person name="Heiman D."/>
            <person name="Howarth C."/>
            <person name="Mehta T."/>
            <person name="Neiman D."/>
            <person name="Pearson M."/>
            <person name="Roberts A."/>
            <person name="Saif S."/>
            <person name="Shea T."/>
            <person name="Shenoy N."/>
            <person name="Sisk P."/>
            <person name="Stolte C."/>
            <person name="Sykes S."/>
            <person name="White J."/>
            <person name="Yandava C."/>
            <person name="Allen-Vercoe E."/>
            <person name="Sibley C."/>
            <person name="Ambrose C.E."/>
            <person name="Strauss J."/>
            <person name="Daigneault M."/>
            <person name="Haas B."/>
            <person name="Nusbaum C."/>
            <person name="Birren B."/>
        </authorList>
    </citation>
    <scope>NUCLEOTIDE SEQUENCE [LARGE SCALE GENOMIC DNA]</scope>
    <source>
        <strain evidence="5 6">3_1_6</strain>
    </source>
</reference>
<protein>
    <recommendedName>
        <fullName evidence="4">Sigma-54 factor interaction domain-containing protein</fullName>
    </recommendedName>
</protein>
<dbReference type="CDD" id="cd00009">
    <property type="entry name" value="AAA"/>
    <property type="match status" value="1"/>
</dbReference>
<dbReference type="RefSeq" id="WP_016360994.1">
    <property type="nucleotide sequence ID" value="NZ_KE150239.1"/>
</dbReference>
<dbReference type="FunFam" id="3.40.50.300:FF:000006">
    <property type="entry name" value="DNA-binding transcriptional regulator NtrC"/>
    <property type="match status" value="1"/>
</dbReference>
<dbReference type="InterPro" id="IPR027417">
    <property type="entry name" value="P-loop_NTPase"/>
</dbReference>
<reference evidence="5 6" key="2">
    <citation type="submission" date="2013-04" db="EMBL/GenBank/DDBJ databases">
        <title>The Genome Sequence of Bilophila wadsworthia 3_1_6.</title>
        <authorList>
            <consortium name="The Broad Institute Genomics Platform"/>
            <person name="Earl A."/>
            <person name="Ward D."/>
            <person name="Feldgarden M."/>
            <person name="Gevers D."/>
            <person name="Sibley C."/>
            <person name="Strauss J."/>
            <person name="Allen-Vercoe E."/>
            <person name="Walker B."/>
            <person name="Young S."/>
            <person name="Zeng Q."/>
            <person name="Gargeya S."/>
            <person name="Fitzgerald M."/>
            <person name="Haas B."/>
            <person name="Abouelleil A."/>
            <person name="Allen A.W."/>
            <person name="Alvarado L."/>
            <person name="Arachchi H.M."/>
            <person name="Berlin A.M."/>
            <person name="Chapman S.B."/>
            <person name="Gainer-Dewar J."/>
            <person name="Goldberg J."/>
            <person name="Griggs A."/>
            <person name="Gujja S."/>
            <person name="Hansen M."/>
            <person name="Howarth C."/>
            <person name="Imamovic A."/>
            <person name="Ireland A."/>
            <person name="Larimer J."/>
            <person name="McCowan C."/>
            <person name="Murphy C."/>
            <person name="Pearson M."/>
            <person name="Poon T.W."/>
            <person name="Priest M."/>
            <person name="Roberts A."/>
            <person name="Saif S."/>
            <person name="Shea T."/>
            <person name="Sisk P."/>
            <person name="Sykes S."/>
            <person name="Wortman J."/>
            <person name="Nusbaum C."/>
            <person name="Birren B."/>
        </authorList>
    </citation>
    <scope>NUCLEOTIDE SEQUENCE [LARGE SCALE GENOMIC DNA]</scope>
    <source>
        <strain evidence="5 6">3_1_6</strain>
    </source>
</reference>
<dbReference type="Pfam" id="PF25601">
    <property type="entry name" value="AAA_lid_14"/>
    <property type="match status" value="1"/>
</dbReference>
<keyword evidence="3" id="KW-0238">DNA-binding</keyword>
<evidence type="ECO:0000259" key="4">
    <source>
        <dbReference type="PROSITE" id="PS50045"/>
    </source>
</evidence>
<dbReference type="PANTHER" id="PTHR32071">
    <property type="entry name" value="TRANSCRIPTIONAL REGULATORY PROTEIN"/>
    <property type="match status" value="1"/>
</dbReference>
<dbReference type="GO" id="GO:0003677">
    <property type="term" value="F:DNA binding"/>
    <property type="evidence" value="ECO:0007669"/>
    <property type="project" value="UniProtKB-KW"/>
</dbReference>
<evidence type="ECO:0000256" key="2">
    <source>
        <dbReference type="ARBA" id="ARBA00022840"/>
    </source>
</evidence>
<dbReference type="InterPro" id="IPR058031">
    <property type="entry name" value="AAA_lid_NorR"/>
</dbReference>
<dbReference type="OrthoDB" id="9763792at2"/>
<organism evidence="5 6">
    <name type="scientific">Bilophila wadsworthia (strain 3_1_6)</name>
    <dbReference type="NCBI Taxonomy" id="563192"/>
    <lineage>
        <taxon>Bacteria</taxon>
        <taxon>Pseudomonadati</taxon>
        <taxon>Thermodesulfobacteriota</taxon>
        <taxon>Desulfovibrionia</taxon>
        <taxon>Desulfovibrionales</taxon>
        <taxon>Desulfovibrionaceae</taxon>
        <taxon>Bilophila</taxon>
    </lineage>
</organism>
<accession>E5Y2W7</accession>
<dbReference type="Gene3D" id="3.40.50.300">
    <property type="entry name" value="P-loop containing nucleotide triphosphate hydrolases"/>
    <property type="match status" value="1"/>
</dbReference>
<dbReference type="Gene3D" id="1.10.10.60">
    <property type="entry name" value="Homeodomain-like"/>
    <property type="match status" value="1"/>
</dbReference>
<dbReference type="Gene3D" id="1.10.8.60">
    <property type="match status" value="1"/>
</dbReference>
<dbReference type="SUPFAM" id="SSF52540">
    <property type="entry name" value="P-loop containing nucleoside triphosphate hydrolases"/>
    <property type="match status" value="1"/>
</dbReference>
<dbReference type="PROSITE" id="PS00675">
    <property type="entry name" value="SIGMA54_INTERACT_1"/>
    <property type="match status" value="1"/>
</dbReference>
<dbReference type="InterPro" id="IPR002078">
    <property type="entry name" value="Sigma_54_int"/>
</dbReference>
<evidence type="ECO:0000313" key="6">
    <source>
        <dbReference type="Proteomes" id="UP000006034"/>
    </source>
</evidence>
<sequence length="506" mass="57236">MPSYPSDPFFESGAMACLIFYRTNGLHGSITCLHNMIRPYLPVVRINAILISRDFTRVIQMFDTKLDSRRTTRISNPERGAPFVESEKINQPVLINNLDGYKVQAPFKDPDLADVPFLIHSAMIRLPLFENGEYYFCLNFWSDDYDAFTWTHVEQLQRLVRPLAGELRERLSFTEEKALPYTPAGSGFERLSLCPELAEVRQRIELAAPTRTTVLILGETGSGKESVADAIHERSDRRNGPFLKVNCGAITPSLLSSELFGHEKGAFTGAHTTRRGYFEQANGGTLFLDEIGEMPQEAQVHLLRVLESRYVTRVGDHRPIPVDVRVIAATQTDLMKKVREGTFRKDLWFRLAVLTIVIPPLRDRKADIPALVRHFLRTKAAQFEMEVPDVPAPELERLYSHDWPGNVRELEFVIERSLLLSRSKAVGTPLKFEFAPEVEGGAASPEGGWPSLAELEQRYIRRVLEKTGNKLMGPGSATELLGVHYTTLRAHMLKMGLPLPRRKEGR</sequence>
<dbReference type="PROSITE" id="PS00676">
    <property type="entry name" value="SIGMA54_INTERACT_2"/>
    <property type="match status" value="1"/>
</dbReference>
<dbReference type="InterPro" id="IPR003593">
    <property type="entry name" value="AAA+_ATPase"/>
</dbReference>
<evidence type="ECO:0000256" key="3">
    <source>
        <dbReference type="ARBA" id="ARBA00023125"/>
    </source>
</evidence>
<evidence type="ECO:0000313" key="5">
    <source>
        <dbReference type="EMBL" id="EFV45654.2"/>
    </source>
</evidence>
<gene>
    <name evidence="5" type="ORF">HMPREF0179_00528</name>
</gene>
<dbReference type="GeneID" id="78087285"/>
<dbReference type="PROSITE" id="PS50045">
    <property type="entry name" value="SIGMA54_INTERACT_4"/>
    <property type="match status" value="1"/>
</dbReference>
<dbReference type="HOGENOM" id="CLU_000445_95_5_7"/>
<keyword evidence="6" id="KW-1185">Reference proteome</keyword>
<dbReference type="AlphaFoldDB" id="E5Y2W7"/>
<keyword evidence="2" id="KW-0067">ATP-binding</keyword>
<proteinExistence type="predicted"/>
<dbReference type="GO" id="GO:0006355">
    <property type="term" value="P:regulation of DNA-templated transcription"/>
    <property type="evidence" value="ECO:0007669"/>
    <property type="project" value="InterPro"/>
</dbReference>
<dbReference type="eggNOG" id="COG3829">
    <property type="taxonomic scope" value="Bacteria"/>
</dbReference>
<evidence type="ECO:0000256" key="1">
    <source>
        <dbReference type="ARBA" id="ARBA00022741"/>
    </source>
</evidence>
<comment type="caution">
    <text evidence="5">The sequence shown here is derived from an EMBL/GenBank/DDBJ whole genome shotgun (WGS) entry which is preliminary data.</text>
</comment>